<feature type="binding site" evidence="3">
    <location>
        <position position="132"/>
    </location>
    <ligand>
        <name>a divalent metal cation</name>
        <dbReference type="ChEBI" id="CHEBI:60240"/>
    </ligand>
</feature>
<dbReference type="Pfam" id="PF05163">
    <property type="entry name" value="DinB"/>
    <property type="match status" value="1"/>
</dbReference>
<organism evidence="4">
    <name type="scientific">Agrobacterium albertimagni</name>
    <dbReference type="NCBI Taxonomy" id="147266"/>
    <lineage>
        <taxon>Bacteria</taxon>
        <taxon>Pseudomonadati</taxon>
        <taxon>Pseudomonadota</taxon>
        <taxon>Alphaproteobacteria</taxon>
        <taxon>Hyphomicrobiales</taxon>
        <taxon>Rhizobiaceae</taxon>
        <taxon>Rhizobium/Agrobacterium group</taxon>
        <taxon>Agrobacterium</taxon>
    </lineage>
</organism>
<name>A0A7C1SVD4_9HYPH</name>
<evidence type="ECO:0000256" key="3">
    <source>
        <dbReference type="PIRSR" id="PIRSR607837-1"/>
    </source>
</evidence>
<feature type="binding site" evidence="3">
    <location>
        <position position="47"/>
    </location>
    <ligand>
        <name>a divalent metal cation</name>
        <dbReference type="ChEBI" id="CHEBI:60240"/>
    </ligand>
</feature>
<dbReference type="AlphaFoldDB" id="A0A7C1SVD4"/>
<dbReference type="EMBL" id="DSKI01000111">
    <property type="protein sequence ID" value="HEB42477.1"/>
    <property type="molecule type" value="Genomic_DNA"/>
</dbReference>
<keyword evidence="2 3" id="KW-0479">Metal-binding</keyword>
<evidence type="ECO:0000256" key="2">
    <source>
        <dbReference type="ARBA" id="ARBA00022723"/>
    </source>
</evidence>
<protein>
    <submittedName>
        <fullName evidence="4">Damage-inducible protein DinB</fullName>
    </submittedName>
</protein>
<dbReference type="GO" id="GO:0046872">
    <property type="term" value="F:metal ion binding"/>
    <property type="evidence" value="ECO:0007669"/>
    <property type="project" value="UniProtKB-KW"/>
</dbReference>
<feature type="binding site" evidence="3">
    <location>
        <position position="136"/>
    </location>
    <ligand>
        <name>a divalent metal cation</name>
        <dbReference type="ChEBI" id="CHEBI:60240"/>
    </ligand>
</feature>
<reference evidence="4" key="1">
    <citation type="journal article" date="2020" name="mSystems">
        <title>Genome- and Community-Level Interaction Insights into Carbon Utilization and Element Cycling Functions of Hydrothermarchaeota in Hydrothermal Sediment.</title>
        <authorList>
            <person name="Zhou Z."/>
            <person name="Liu Y."/>
            <person name="Xu W."/>
            <person name="Pan J."/>
            <person name="Luo Z.H."/>
            <person name="Li M."/>
        </authorList>
    </citation>
    <scope>NUCLEOTIDE SEQUENCE [LARGE SCALE GENOMIC DNA]</scope>
    <source>
        <strain evidence="4">SpSt-243</strain>
    </source>
</reference>
<accession>A0A7C1SVD4</accession>
<sequence length="168" mass="19101">MQNYQMLADYNAWANRLVYAAAAELSAEELHRDTGAFFGSIFGTLSHILTADRVWLNRFTGEGPKPAALDERPYDDFKDLMAARADDDARIVRYIEGLTAEQLDRDFTYTPVTSPERVSHKLWPALTHFFNHQTHHRGQVHAGLTTLGKPSLSLDLIYFVRSEGRAYL</sequence>
<dbReference type="InterPro" id="IPR007837">
    <property type="entry name" value="DinB"/>
</dbReference>
<dbReference type="PANTHER" id="PTHR37302">
    <property type="entry name" value="SLR1116 PROTEIN"/>
    <property type="match status" value="1"/>
</dbReference>
<dbReference type="Gene3D" id="1.20.120.450">
    <property type="entry name" value="dinb family like domain"/>
    <property type="match status" value="1"/>
</dbReference>
<proteinExistence type="inferred from homology"/>
<comment type="similarity">
    <text evidence="1">Belongs to the DinB family.</text>
</comment>
<dbReference type="PANTHER" id="PTHR37302:SF1">
    <property type="entry name" value="PROTEIN DINB"/>
    <property type="match status" value="1"/>
</dbReference>
<dbReference type="SUPFAM" id="SSF109854">
    <property type="entry name" value="DinB/YfiT-like putative metalloenzymes"/>
    <property type="match status" value="1"/>
</dbReference>
<evidence type="ECO:0000256" key="1">
    <source>
        <dbReference type="ARBA" id="ARBA00008635"/>
    </source>
</evidence>
<dbReference type="InterPro" id="IPR034660">
    <property type="entry name" value="DinB/YfiT-like"/>
</dbReference>
<comment type="caution">
    <text evidence="4">The sequence shown here is derived from an EMBL/GenBank/DDBJ whole genome shotgun (WGS) entry which is preliminary data.</text>
</comment>
<gene>
    <name evidence="4" type="ORF">ENP70_01965</name>
</gene>
<evidence type="ECO:0000313" key="4">
    <source>
        <dbReference type="EMBL" id="HEB42477.1"/>
    </source>
</evidence>